<keyword evidence="4" id="KW-0472">Membrane</keyword>
<gene>
    <name evidence="8" type="ORF">LTR09_001320</name>
</gene>
<evidence type="ECO:0000256" key="1">
    <source>
        <dbReference type="ARBA" id="ARBA00004236"/>
    </source>
</evidence>
<sequence>MWYHVSEPNSYLAITGVSIDKVCIVKKAVVWPFQRVTKISITPFDFSMSLQAMTSEKLQFSLPAVFTIGPLDDIEALTKYAVLLTGDSDGRVPATKSGTVGTGRNHVQDIVKGIIEGETRSIVSNMTMEELFNNRRLFKAQVIECVQKELDQFGLRIYNANVKELHDVGESKYFESLARKAHEGAQSQAQVDVAHARMVGTLGQAEKEGETKQKIARIDAQTAILATERKVEKANADAKFRSREIQIGREIQLEQIAAQRAADQRDAELQKGVEEKRAGMELERLRATTVVQSRIARESAQQKADADFYSAQKTADAQQYNQNAETEAVYQRGARDAEAALFTRTKQAEGQRVDAEAAFFAKAKEAEAAFYTKQKEAEASYLAQKKESEGLLEMAKAYGALADVMGGPQGLMNYLMLQNGTYEKLAAQNAKAINGLQPKINIWNTGNQEGGVDSTAPIRNLFQSLPPLLSTIQDQTGIQPPAWLARMATEQNGEGGQNGHMTAQESAVQKKLVNGHK</sequence>
<evidence type="ECO:0000256" key="3">
    <source>
        <dbReference type="ARBA" id="ARBA00022475"/>
    </source>
</evidence>
<evidence type="ECO:0000256" key="4">
    <source>
        <dbReference type="ARBA" id="ARBA00023136"/>
    </source>
</evidence>
<feature type="region of interest" description="Disordered" evidence="6">
    <location>
        <begin position="492"/>
        <end position="517"/>
    </location>
</feature>
<organism evidence="8 9">
    <name type="scientific">Extremus antarcticus</name>
    <dbReference type="NCBI Taxonomy" id="702011"/>
    <lineage>
        <taxon>Eukaryota</taxon>
        <taxon>Fungi</taxon>
        <taxon>Dikarya</taxon>
        <taxon>Ascomycota</taxon>
        <taxon>Pezizomycotina</taxon>
        <taxon>Dothideomycetes</taxon>
        <taxon>Dothideomycetidae</taxon>
        <taxon>Mycosphaerellales</taxon>
        <taxon>Extremaceae</taxon>
        <taxon>Extremus</taxon>
    </lineage>
</organism>
<reference evidence="8" key="1">
    <citation type="submission" date="2023-04" db="EMBL/GenBank/DDBJ databases">
        <title>Black Yeasts Isolated from many extreme environments.</title>
        <authorList>
            <person name="Coleine C."/>
            <person name="Stajich J.E."/>
            <person name="Selbmann L."/>
        </authorList>
    </citation>
    <scope>NUCLEOTIDE SEQUENCE</scope>
    <source>
        <strain evidence="8">CCFEE 5312</strain>
    </source>
</reference>
<dbReference type="Gene3D" id="3.30.479.30">
    <property type="entry name" value="Band 7 domain"/>
    <property type="match status" value="1"/>
</dbReference>
<dbReference type="EMBL" id="JAWDJX010000002">
    <property type="protein sequence ID" value="KAK3058242.1"/>
    <property type="molecule type" value="Genomic_DNA"/>
</dbReference>
<evidence type="ECO:0000256" key="5">
    <source>
        <dbReference type="RuleBase" id="RU366054"/>
    </source>
</evidence>
<dbReference type="PANTHER" id="PTHR13806:SF31">
    <property type="entry name" value="FLOTILLIN-LIKE PROTEIN 1-RELATED"/>
    <property type="match status" value="1"/>
</dbReference>
<evidence type="ECO:0000313" key="9">
    <source>
        <dbReference type="Proteomes" id="UP001271007"/>
    </source>
</evidence>
<dbReference type="PANTHER" id="PTHR13806">
    <property type="entry name" value="FLOTILLIN-RELATED"/>
    <property type="match status" value="1"/>
</dbReference>
<dbReference type="CDD" id="cd03399">
    <property type="entry name" value="SPFH_flotillin"/>
    <property type="match status" value="1"/>
</dbReference>
<keyword evidence="3" id="KW-1003">Cell membrane</keyword>
<dbReference type="Pfam" id="PF01145">
    <property type="entry name" value="Band_7"/>
    <property type="match status" value="1"/>
</dbReference>
<dbReference type="Proteomes" id="UP001271007">
    <property type="component" value="Unassembled WGS sequence"/>
</dbReference>
<dbReference type="InterPro" id="IPR001107">
    <property type="entry name" value="Band_7"/>
</dbReference>
<dbReference type="GO" id="GO:0005886">
    <property type="term" value="C:plasma membrane"/>
    <property type="evidence" value="ECO:0007669"/>
    <property type="project" value="UniProtKB-SubCell"/>
</dbReference>
<name>A0AAJ0GII9_9PEZI</name>
<accession>A0AAJ0GII9</accession>
<dbReference type="InterPro" id="IPR036013">
    <property type="entry name" value="Band_7/SPFH_dom_sf"/>
</dbReference>
<proteinExistence type="inferred from homology"/>
<protein>
    <recommendedName>
        <fullName evidence="7">Band 7 domain-containing protein</fullName>
    </recommendedName>
</protein>
<evidence type="ECO:0000256" key="6">
    <source>
        <dbReference type="SAM" id="MobiDB-lite"/>
    </source>
</evidence>
<comment type="similarity">
    <text evidence="2 5">Belongs to the band 7/mec-2 family. Flotillin subfamily.</text>
</comment>
<evidence type="ECO:0000259" key="7">
    <source>
        <dbReference type="Pfam" id="PF01145"/>
    </source>
</evidence>
<feature type="domain" description="Band 7" evidence="7">
    <location>
        <begin position="30"/>
        <end position="196"/>
    </location>
</feature>
<dbReference type="InterPro" id="IPR027705">
    <property type="entry name" value="Flotillin_fam"/>
</dbReference>
<evidence type="ECO:0000256" key="2">
    <source>
        <dbReference type="ARBA" id="ARBA00007161"/>
    </source>
</evidence>
<dbReference type="AlphaFoldDB" id="A0AAJ0GII9"/>
<evidence type="ECO:0000313" key="8">
    <source>
        <dbReference type="EMBL" id="KAK3058242.1"/>
    </source>
</evidence>
<comment type="caution">
    <text evidence="8">The sequence shown here is derived from an EMBL/GenBank/DDBJ whole genome shotgun (WGS) entry which is preliminary data.</text>
</comment>
<keyword evidence="9" id="KW-1185">Reference proteome</keyword>
<comment type="subcellular location">
    <subcellularLocation>
        <location evidence="1">Cell membrane</location>
    </subcellularLocation>
</comment>
<dbReference type="SUPFAM" id="SSF117892">
    <property type="entry name" value="Band 7/SPFH domain"/>
    <property type="match status" value="1"/>
</dbReference>